<dbReference type="OrthoDB" id="5398179at2"/>
<reference evidence="2 3" key="1">
    <citation type="submission" date="2019-02" db="EMBL/GenBank/DDBJ databases">
        <title>Deep-cultivation of Planctomycetes and their phenomic and genomic characterization uncovers novel biology.</title>
        <authorList>
            <person name="Wiegand S."/>
            <person name="Jogler M."/>
            <person name="Boedeker C."/>
            <person name="Pinto D."/>
            <person name="Vollmers J."/>
            <person name="Rivas-Marin E."/>
            <person name="Kohn T."/>
            <person name="Peeters S.H."/>
            <person name="Heuer A."/>
            <person name="Rast P."/>
            <person name="Oberbeckmann S."/>
            <person name="Bunk B."/>
            <person name="Jeske O."/>
            <person name="Meyerdierks A."/>
            <person name="Storesund J.E."/>
            <person name="Kallscheuer N."/>
            <person name="Luecker S."/>
            <person name="Lage O.M."/>
            <person name="Pohl T."/>
            <person name="Merkel B.J."/>
            <person name="Hornburger P."/>
            <person name="Mueller R.-W."/>
            <person name="Bruemmer F."/>
            <person name="Labrenz M."/>
            <person name="Spormann A.M."/>
            <person name="Op den Camp H."/>
            <person name="Overmann J."/>
            <person name="Amann R."/>
            <person name="Jetten M.S.M."/>
            <person name="Mascher T."/>
            <person name="Medema M.H."/>
            <person name="Devos D.P."/>
            <person name="Kaster A.-K."/>
            <person name="Ovreas L."/>
            <person name="Rohde M."/>
            <person name="Galperin M.Y."/>
            <person name="Jogler C."/>
        </authorList>
    </citation>
    <scope>NUCLEOTIDE SEQUENCE [LARGE SCALE GENOMIC DNA]</scope>
    <source>
        <strain evidence="2 3">Pan216</strain>
    </source>
</reference>
<dbReference type="EMBL" id="CP036279">
    <property type="protein sequence ID" value="QDU59915.1"/>
    <property type="molecule type" value="Genomic_DNA"/>
</dbReference>
<gene>
    <name evidence="2" type="ORF">Pan216_07480</name>
</gene>
<protein>
    <recommendedName>
        <fullName evidence="4">RND transporter</fullName>
    </recommendedName>
</protein>
<dbReference type="PROSITE" id="PS51257">
    <property type="entry name" value="PROKAR_LIPOPROTEIN"/>
    <property type="match status" value="1"/>
</dbReference>
<accession>A0A518AYW8</accession>
<evidence type="ECO:0000313" key="3">
    <source>
        <dbReference type="Proteomes" id="UP000317093"/>
    </source>
</evidence>
<sequence>MTSWQRMIALGVTGMASVMFVGCGGSTTESTGSAAGEAEEHQHAHEHDHAHGESEHSQGGWWCVEHGVPEEVCTRCSPQLAAAFQKKGDWCEEHSLPDSQCFTCNPELEAKFAAQYEAKFGYKPPKPTE</sequence>
<evidence type="ECO:0000256" key="1">
    <source>
        <dbReference type="SAM" id="MobiDB-lite"/>
    </source>
</evidence>
<dbReference type="Proteomes" id="UP000317093">
    <property type="component" value="Chromosome"/>
</dbReference>
<proteinExistence type="predicted"/>
<feature type="compositionally biased region" description="Basic and acidic residues" evidence="1">
    <location>
        <begin position="38"/>
        <end position="56"/>
    </location>
</feature>
<dbReference type="AlphaFoldDB" id="A0A518AYW8"/>
<keyword evidence="3" id="KW-1185">Reference proteome</keyword>
<feature type="region of interest" description="Disordered" evidence="1">
    <location>
        <begin position="29"/>
        <end position="59"/>
    </location>
</feature>
<organism evidence="2 3">
    <name type="scientific">Kolteria novifilia</name>
    <dbReference type="NCBI Taxonomy" id="2527975"/>
    <lineage>
        <taxon>Bacteria</taxon>
        <taxon>Pseudomonadati</taxon>
        <taxon>Planctomycetota</taxon>
        <taxon>Planctomycetia</taxon>
        <taxon>Kolteriales</taxon>
        <taxon>Kolteriaceae</taxon>
        <taxon>Kolteria</taxon>
    </lineage>
</organism>
<name>A0A518AYW8_9BACT</name>
<dbReference type="RefSeq" id="WP_145254951.1">
    <property type="nucleotide sequence ID" value="NZ_CP036279.1"/>
</dbReference>
<evidence type="ECO:0008006" key="4">
    <source>
        <dbReference type="Google" id="ProtNLM"/>
    </source>
</evidence>
<evidence type="ECO:0000313" key="2">
    <source>
        <dbReference type="EMBL" id="QDU59915.1"/>
    </source>
</evidence>
<dbReference type="KEGG" id="knv:Pan216_07480"/>